<protein>
    <submittedName>
        <fullName evidence="1">Uncharacterized protein</fullName>
    </submittedName>
</protein>
<name>A0A0A8YNK2_ARUDO</name>
<sequence>MPTYNSNKQIQRYLQRLKH</sequence>
<reference evidence="1" key="1">
    <citation type="submission" date="2014-09" db="EMBL/GenBank/DDBJ databases">
        <authorList>
            <person name="Magalhaes I.L.F."/>
            <person name="Oliveira U."/>
            <person name="Santos F.R."/>
            <person name="Vidigal T.H.D.A."/>
            <person name="Brescovit A.D."/>
            <person name="Santos A.J."/>
        </authorList>
    </citation>
    <scope>NUCLEOTIDE SEQUENCE</scope>
    <source>
        <tissue evidence="1">Shoot tissue taken approximately 20 cm above the soil surface</tissue>
    </source>
</reference>
<reference evidence="1" key="2">
    <citation type="journal article" date="2015" name="Data Brief">
        <title>Shoot transcriptome of the giant reed, Arundo donax.</title>
        <authorList>
            <person name="Barrero R.A."/>
            <person name="Guerrero F.D."/>
            <person name="Moolhuijzen P."/>
            <person name="Goolsby J.A."/>
            <person name="Tidwell J."/>
            <person name="Bellgard S.E."/>
            <person name="Bellgard M.I."/>
        </authorList>
    </citation>
    <scope>NUCLEOTIDE SEQUENCE</scope>
    <source>
        <tissue evidence="1">Shoot tissue taken approximately 20 cm above the soil surface</tissue>
    </source>
</reference>
<proteinExistence type="predicted"/>
<evidence type="ECO:0000313" key="1">
    <source>
        <dbReference type="EMBL" id="JAD28319.1"/>
    </source>
</evidence>
<organism evidence="1">
    <name type="scientific">Arundo donax</name>
    <name type="common">Giant reed</name>
    <name type="synonym">Donax arundinaceus</name>
    <dbReference type="NCBI Taxonomy" id="35708"/>
    <lineage>
        <taxon>Eukaryota</taxon>
        <taxon>Viridiplantae</taxon>
        <taxon>Streptophyta</taxon>
        <taxon>Embryophyta</taxon>
        <taxon>Tracheophyta</taxon>
        <taxon>Spermatophyta</taxon>
        <taxon>Magnoliopsida</taxon>
        <taxon>Liliopsida</taxon>
        <taxon>Poales</taxon>
        <taxon>Poaceae</taxon>
        <taxon>PACMAD clade</taxon>
        <taxon>Arundinoideae</taxon>
        <taxon>Arundineae</taxon>
        <taxon>Arundo</taxon>
    </lineage>
</organism>
<dbReference type="AlphaFoldDB" id="A0A0A8YNK2"/>
<accession>A0A0A8YNK2</accession>
<dbReference type="EMBL" id="GBRH01269576">
    <property type="protein sequence ID" value="JAD28319.1"/>
    <property type="molecule type" value="Transcribed_RNA"/>
</dbReference>